<comment type="caution">
    <text evidence="1">The sequence shown here is derived from an EMBL/GenBank/DDBJ whole genome shotgun (WGS) entry which is preliminary data.</text>
</comment>
<accession>A0ACB9G043</accession>
<protein>
    <submittedName>
        <fullName evidence="1">Uncharacterized protein</fullName>
    </submittedName>
</protein>
<organism evidence="1 2">
    <name type="scientific">Smallanthus sonchifolius</name>
    <dbReference type="NCBI Taxonomy" id="185202"/>
    <lineage>
        <taxon>Eukaryota</taxon>
        <taxon>Viridiplantae</taxon>
        <taxon>Streptophyta</taxon>
        <taxon>Embryophyta</taxon>
        <taxon>Tracheophyta</taxon>
        <taxon>Spermatophyta</taxon>
        <taxon>Magnoliopsida</taxon>
        <taxon>eudicotyledons</taxon>
        <taxon>Gunneridae</taxon>
        <taxon>Pentapetalae</taxon>
        <taxon>asterids</taxon>
        <taxon>campanulids</taxon>
        <taxon>Asterales</taxon>
        <taxon>Asteraceae</taxon>
        <taxon>Asteroideae</taxon>
        <taxon>Heliantheae alliance</taxon>
        <taxon>Millerieae</taxon>
        <taxon>Smallanthus</taxon>
    </lineage>
</organism>
<keyword evidence="2" id="KW-1185">Reference proteome</keyword>
<dbReference type="EMBL" id="CM042032">
    <property type="protein sequence ID" value="KAI3776433.1"/>
    <property type="molecule type" value="Genomic_DNA"/>
</dbReference>
<reference evidence="2" key="1">
    <citation type="journal article" date="2022" name="Mol. Ecol. Resour.">
        <title>The genomes of chicory, endive, great burdock and yacon provide insights into Asteraceae palaeo-polyploidization history and plant inulin production.</title>
        <authorList>
            <person name="Fan W."/>
            <person name="Wang S."/>
            <person name="Wang H."/>
            <person name="Wang A."/>
            <person name="Jiang F."/>
            <person name="Liu H."/>
            <person name="Zhao H."/>
            <person name="Xu D."/>
            <person name="Zhang Y."/>
        </authorList>
    </citation>
    <scope>NUCLEOTIDE SEQUENCE [LARGE SCALE GENOMIC DNA]</scope>
    <source>
        <strain evidence="2">cv. Yunnan</strain>
    </source>
</reference>
<reference evidence="1 2" key="2">
    <citation type="journal article" date="2022" name="Mol. Ecol. Resour.">
        <title>The genomes of chicory, endive, great burdock and yacon provide insights into Asteraceae paleo-polyploidization history and plant inulin production.</title>
        <authorList>
            <person name="Fan W."/>
            <person name="Wang S."/>
            <person name="Wang H."/>
            <person name="Wang A."/>
            <person name="Jiang F."/>
            <person name="Liu H."/>
            <person name="Zhao H."/>
            <person name="Xu D."/>
            <person name="Zhang Y."/>
        </authorList>
    </citation>
    <scope>NUCLEOTIDE SEQUENCE [LARGE SCALE GENOMIC DNA]</scope>
    <source>
        <strain evidence="2">cv. Yunnan</strain>
        <tissue evidence="1">Leaves</tissue>
    </source>
</reference>
<evidence type="ECO:0000313" key="2">
    <source>
        <dbReference type="Proteomes" id="UP001056120"/>
    </source>
</evidence>
<dbReference type="Proteomes" id="UP001056120">
    <property type="component" value="Linkage Group LG15"/>
</dbReference>
<evidence type="ECO:0000313" key="1">
    <source>
        <dbReference type="EMBL" id="KAI3776433.1"/>
    </source>
</evidence>
<gene>
    <name evidence="1" type="ORF">L1987_46215</name>
</gene>
<proteinExistence type="predicted"/>
<sequence length="696" mass="76355">MGRSGGYCFRIIACGRNSESVDRDDLDASSENKGSIKRGWSFRKRSSGDGVQSNNIITEISSSVNKNSEPVITTSEAPISSSVSEKTSTNQWTEELPRVSTSTTKGSTPSNLVIEAADEDEIKFDSSPDESSVIVIQAAVRKFLAQRELVRHKKVVKLQAAVRGHLVRCRAAGSLRCIQAILKMQALVRARHAKMSVEKTSIRKEDSRTKPHPTYISIEKLLSNRFANQLLESTPRTKQINIKCSPSNDDSAWKWLERWTSVSSPQIMEPDASKQQQYKAIDTKNQIGNMILGQKPDFLSDESKHLNTGPEVGPTSSPGKHLLEAEQPKRPAKGPATEQADSEGRKSTFGSRKASNPTFVAAHSRFEELTSKNSSFASGGSSNQEHIVKPPTISIQPRNVEPGESVYESLKVDQSPTVGSECGTELSITSMLDSPDPSEVGNVEHEKEAKNLDKEAGVMEHSLLSTELTHSSLDPSEKHDFNTDISQVEQSYEDDTSNADIELEPGTGRQVYKSKMHNELETQMHCQVDKSSPEASPRSHVAVPESHGTPSSQMSDNNKTKTGRKISSQTSKSWSNSKKSPVSSGIRNSLDHLPREGKPGKRRDSFGADQEPRDSSSSNSIPSYMQVTESARAKVLANSSPRSSPDVQGKEAYMKKRHSLPGAVNGRHGSPRVNTTSPQAQQTTKGNNNPERKWQR</sequence>
<name>A0ACB9G043_9ASTR</name>